<name>A0A1Q9JFU8_9FIRM</name>
<proteinExistence type="predicted"/>
<sequence>MKHGVRKKHRLRTALIIVLILVICGFAAKYFIYDPAMEKAAETTYEKVIESATSDNSAESRKIKEAADSLSDSDKAAVSKIVKKHITASTAAKLLKYYKDGDYDKLKEFAQENLSDEEMAQLYEIYQKNSSN</sequence>
<evidence type="ECO:0000313" key="2">
    <source>
        <dbReference type="Proteomes" id="UP000187404"/>
    </source>
</evidence>
<dbReference type="AlphaFoldDB" id="A0A1Q9JFU8"/>
<gene>
    <name evidence="1" type="ORF">BHK98_02955</name>
</gene>
<protein>
    <submittedName>
        <fullName evidence="1">Uncharacterized protein</fullName>
    </submittedName>
</protein>
<dbReference type="RefSeq" id="WP_075712113.1">
    <property type="nucleotide sequence ID" value="NZ_MJIE01000001.1"/>
</dbReference>
<dbReference type="Proteomes" id="UP000187404">
    <property type="component" value="Unassembled WGS sequence"/>
</dbReference>
<dbReference type="EMBL" id="MJIE01000001">
    <property type="protein sequence ID" value="OLR55112.1"/>
    <property type="molecule type" value="Genomic_DNA"/>
</dbReference>
<keyword evidence="2" id="KW-1185">Reference proteome</keyword>
<comment type="caution">
    <text evidence="1">The sequence shown here is derived from an EMBL/GenBank/DDBJ whole genome shotgun (WGS) entry which is preliminary data.</text>
</comment>
<dbReference type="STRING" id="1261640.BHK98_02955"/>
<accession>A0A1Q9JFU8</accession>
<organism evidence="1 2">
    <name type="scientific">Hornefia porci</name>
    <dbReference type="NCBI Taxonomy" id="2652292"/>
    <lineage>
        <taxon>Bacteria</taxon>
        <taxon>Bacillati</taxon>
        <taxon>Bacillota</taxon>
        <taxon>Clostridia</taxon>
        <taxon>Peptostreptococcales</taxon>
        <taxon>Anaerovoracaceae</taxon>
        <taxon>Hornefia</taxon>
    </lineage>
</organism>
<evidence type="ECO:0000313" key="1">
    <source>
        <dbReference type="EMBL" id="OLR55112.1"/>
    </source>
</evidence>
<reference evidence="1 2" key="1">
    <citation type="journal article" date="2016" name="Appl. Environ. Microbiol.">
        <title>Function and Phylogeny of Bacterial Butyryl Coenzyme A:Acetate Transferases and Their Diversity in the Proximal Colon of Swine.</title>
        <authorList>
            <person name="Trachsel J."/>
            <person name="Bayles D.O."/>
            <person name="Looft T."/>
            <person name="Levine U.Y."/>
            <person name="Allen H.K."/>
        </authorList>
    </citation>
    <scope>NUCLEOTIDE SEQUENCE [LARGE SCALE GENOMIC DNA]</scope>
    <source>
        <strain evidence="1 2">68-3-10</strain>
    </source>
</reference>